<keyword evidence="13" id="KW-0862">Zinc</keyword>
<comment type="pathway">
    <text evidence="3">Protein modification; protein ubiquitination.</text>
</comment>
<dbReference type="FunFam" id="2.120.10.30:FF:000080">
    <property type="entry name" value="E3 ubiquitin-protein ligase TRIM71"/>
    <property type="match status" value="1"/>
</dbReference>
<proteinExistence type="inferred from homology"/>
<evidence type="ECO:0000256" key="11">
    <source>
        <dbReference type="ARBA" id="ARBA00022771"/>
    </source>
</evidence>
<comment type="similarity">
    <text evidence="4">Belongs to the TRIM/RBCC family.</text>
</comment>
<dbReference type="EMBL" id="OU900097">
    <property type="protein sequence ID" value="CAH1184660.1"/>
    <property type="molecule type" value="Genomic_DNA"/>
</dbReference>
<evidence type="ECO:0000256" key="23">
    <source>
        <dbReference type="SAM" id="MobiDB-lite"/>
    </source>
</evidence>
<evidence type="ECO:0000256" key="5">
    <source>
        <dbReference type="ARBA" id="ARBA00012483"/>
    </source>
</evidence>
<dbReference type="GO" id="GO:0017148">
    <property type="term" value="P:negative regulation of translation"/>
    <property type="evidence" value="ECO:0007669"/>
    <property type="project" value="UniProtKB-ARBA"/>
</dbReference>
<dbReference type="Pfam" id="PF00643">
    <property type="entry name" value="zf-B_box"/>
    <property type="match status" value="1"/>
</dbReference>
<feature type="repeat" description="NHL" evidence="22">
    <location>
        <begin position="602"/>
        <end position="645"/>
    </location>
</feature>
<reference evidence="25" key="1">
    <citation type="submission" date="2022-01" db="EMBL/GenBank/DDBJ databases">
        <authorList>
            <person name="King R."/>
        </authorList>
    </citation>
    <scope>NUCLEOTIDE SEQUENCE</scope>
</reference>
<gene>
    <name evidence="25" type="ORF">PHYEVI_LOCUS7852</name>
</gene>
<name>A0A9P0DUT5_PHYSR</name>
<evidence type="ECO:0000256" key="3">
    <source>
        <dbReference type="ARBA" id="ARBA00004906"/>
    </source>
</evidence>
<feature type="repeat" description="NHL" evidence="22">
    <location>
        <begin position="506"/>
        <end position="549"/>
    </location>
</feature>
<feature type="region of interest" description="Disordered" evidence="23">
    <location>
        <begin position="123"/>
        <end position="142"/>
    </location>
</feature>
<dbReference type="InterPro" id="IPR011042">
    <property type="entry name" value="6-blade_b-propeller_TolB-like"/>
</dbReference>
<dbReference type="CDD" id="cd14954">
    <property type="entry name" value="NHL_TRIM71_like"/>
    <property type="match status" value="1"/>
</dbReference>
<dbReference type="FunFam" id="2.120.10.30:FF:000025">
    <property type="entry name" value="E3 ubiquitin-protein ligase TRIM71"/>
    <property type="match status" value="1"/>
</dbReference>
<dbReference type="Proteomes" id="UP001153712">
    <property type="component" value="Chromosome 4"/>
</dbReference>
<dbReference type="Gene3D" id="2.120.10.30">
    <property type="entry name" value="TolB, C-terminal domain"/>
    <property type="match status" value="3"/>
</dbReference>
<evidence type="ECO:0000256" key="13">
    <source>
        <dbReference type="ARBA" id="ARBA00022833"/>
    </source>
</evidence>
<dbReference type="SUPFAM" id="SSF57845">
    <property type="entry name" value="B-box zinc-binding domain"/>
    <property type="match status" value="1"/>
</dbReference>
<dbReference type="OrthoDB" id="342730at2759"/>
<evidence type="ECO:0000256" key="20">
    <source>
        <dbReference type="ARBA" id="ARBA00043228"/>
    </source>
</evidence>
<dbReference type="AlphaFoldDB" id="A0A9P0DUT5"/>
<dbReference type="SMART" id="SM00336">
    <property type="entry name" value="BBOX"/>
    <property type="match status" value="2"/>
</dbReference>
<dbReference type="FunFam" id="2.120.10.30:FF:000013">
    <property type="entry name" value="E3 ubiquitin-protein ligase TRIM71"/>
    <property type="match status" value="1"/>
</dbReference>
<keyword evidence="10" id="KW-0677">Repeat</keyword>
<dbReference type="InterPro" id="IPR001258">
    <property type="entry name" value="NHL_repeat"/>
</dbReference>
<keyword evidence="11 21" id="KW-0863">Zinc-finger</keyword>
<dbReference type="PROSITE" id="PS50119">
    <property type="entry name" value="ZF_BBOX"/>
    <property type="match status" value="2"/>
</dbReference>
<evidence type="ECO:0000256" key="9">
    <source>
        <dbReference type="ARBA" id="ARBA00022723"/>
    </source>
</evidence>
<dbReference type="GO" id="GO:0043161">
    <property type="term" value="P:proteasome-mediated ubiquitin-dependent protein catabolic process"/>
    <property type="evidence" value="ECO:0007669"/>
    <property type="project" value="TreeGrafter"/>
</dbReference>
<evidence type="ECO:0000256" key="6">
    <source>
        <dbReference type="ARBA" id="ARBA00022473"/>
    </source>
</evidence>
<evidence type="ECO:0000256" key="4">
    <source>
        <dbReference type="ARBA" id="ARBA00008518"/>
    </source>
</evidence>
<dbReference type="EC" id="2.3.2.27" evidence="5"/>
<accession>A0A9P0DUT5</accession>
<evidence type="ECO:0000256" key="21">
    <source>
        <dbReference type="PROSITE-ProRule" id="PRU00024"/>
    </source>
</evidence>
<feature type="repeat" description="NHL" evidence="22">
    <location>
        <begin position="415"/>
        <end position="455"/>
    </location>
</feature>
<dbReference type="Gene3D" id="4.10.830.40">
    <property type="match status" value="1"/>
</dbReference>
<dbReference type="Pfam" id="PF01436">
    <property type="entry name" value="NHL"/>
    <property type="match status" value="6"/>
</dbReference>
<evidence type="ECO:0000259" key="24">
    <source>
        <dbReference type="PROSITE" id="PS50119"/>
    </source>
</evidence>
<sequence length="689" mass="76266">MLSKIANSFHNHNRHRSIRYIEKLATKRKMSCLTSSSFSTPTSSSLPLNIGASAPSDSPIDSFITDIISAVNIEDGSLCGNCEEGASAFSKCMDCSELLCDTCVRAHQRVRLTKDHRISKFGSAAITPPHTTNGGSLETSSQVSTSPCNNTIGNMCDSHREPNRIFCQTCSVPTCTECLLEDHCGHQATYIEDAIQTAKINNQKLINETRTAIVAVREAVDNVQCMSENVELRCIQAATDVRTVMRRCIAALEEREVELLKRIDQTRQIKGKLLLSQLENLRVALSKLSYTSDLLSETIDMTNTFELITINEKATNELKQIRALRPELVPCEDDGIMFLPPDNGFLRAISSIGNLTLSSSLMSSRVVRAPVVKDPQLFVKLPRCDNKEDQLRNRPIYGVKHVVAKDTGPLPSLAFGTEGEGDGQLCRPWGVCCDHVGNIIVADRSNNRIQIFNSCGKFLYKFGVQGTGPGQFDRPAGVAVNHQGHVVVADKDNHRIQVFKLDGTFVLTFGEKGTRNGQFNYPWDVACNSLGHIVVSDTRNHRIQLFTNDGTFLNKYGFEGSSTMWKHFDSPRGVCFTPKGHVIVTDFNNHRLVIVDQHFLQAQFLGQEGSSFKQFLRPQGVVCDDEGNIVVADSRNNRIQVFESNGNFLWKVGQPGKGHGELDRPSGICLSPEGRIIVVDFGNNRVQVF</sequence>
<dbReference type="SUPFAM" id="SSF101898">
    <property type="entry name" value="NHL repeat"/>
    <property type="match status" value="1"/>
</dbReference>
<feature type="repeat" description="NHL" evidence="22">
    <location>
        <begin position="651"/>
        <end position="689"/>
    </location>
</feature>
<evidence type="ECO:0000256" key="1">
    <source>
        <dbReference type="ARBA" id="ARBA00000900"/>
    </source>
</evidence>
<dbReference type="GO" id="GO:0000209">
    <property type="term" value="P:protein polyubiquitination"/>
    <property type="evidence" value="ECO:0007669"/>
    <property type="project" value="TreeGrafter"/>
</dbReference>
<feature type="repeat" description="NHL" evidence="22">
    <location>
        <begin position="565"/>
        <end position="598"/>
    </location>
</feature>
<keyword evidence="9" id="KW-0479">Metal-binding</keyword>
<evidence type="ECO:0000256" key="15">
    <source>
        <dbReference type="ARBA" id="ARBA00023054"/>
    </source>
</evidence>
<dbReference type="GO" id="GO:0008270">
    <property type="term" value="F:zinc ion binding"/>
    <property type="evidence" value="ECO:0007669"/>
    <property type="project" value="UniProtKB-KW"/>
</dbReference>
<keyword evidence="8" id="KW-0808">Transferase</keyword>
<evidence type="ECO:0000256" key="22">
    <source>
        <dbReference type="PROSITE-ProRule" id="PRU00504"/>
    </source>
</evidence>
<dbReference type="InterPro" id="IPR050952">
    <property type="entry name" value="TRIM-NHL_E3_ligases"/>
</dbReference>
<evidence type="ECO:0000256" key="14">
    <source>
        <dbReference type="ARBA" id="ARBA00022884"/>
    </source>
</evidence>
<dbReference type="GO" id="GO:0000932">
    <property type="term" value="C:P-body"/>
    <property type="evidence" value="ECO:0007669"/>
    <property type="project" value="UniProtKB-SubCell"/>
</dbReference>
<feature type="compositionally biased region" description="Polar residues" evidence="23">
    <location>
        <begin position="129"/>
        <end position="142"/>
    </location>
</feature>
<evidence type="ECO:0000256" key="7">
    <source>
        <dbReference type="ARBA" id="ARBA00022490"/>
    </source>
</evidence>
<keyword evidence="16" id="KW-0943">RNA-mediated gene silencing</keyword>
<dbReference type="InterPro" id="IPR000315">
    <property type="entry name" value="Znf_B-box"/>
</dbReference>
<dbReference type="Pfam" id="PF22586">
    <property type="entry name" value="ANCHR-like_BBOX"/>
    <property type="match status" value="1"/>
</dbReference>
<protein>
    <recommendedName>
        <fullName evidence="17">E3 ubiquitin-protein ligase TRIM71</fullName>
        <ecNumber evidence="5">2.3.2.27</ecNumber>
    </recommendedName>
    <alternativeName>
        <fullName evidence="20">Protein lin-41 homolog</fullName>
    </alternativeName>
    <alternativeName>
        <fullName evidence="18">RING-type E3 ubiquitin transferase TRIM71</fullName>
    </alternativeName>
    <alternativeName>
        <fullName evidence="19">Tripartite motif-containing protein 71</fullName>
    </alternativeName>
</protein>
<evidence type="ECO:0000256" key="2">
    <source>
        <dbReference type="ARBA" id="ARBA00004201"/>
    </source>
</evidence>
<feature type="domain" description="B box-type" evidence="24">
    <location>
        <begin position="74"/>
        <end position="121"/>
    </location>
</feature>
<evidence type="ECO:0000256" key="19">
    <source>
        <dbReference type="ARBA" id="ARBA00042007"/>
    </source>
</evidence>
<keyword evidence="14" id="KW-0694">RNA-binding</keyword>
<feature type="repeat" description="NHL" evidence="22">
    <location>
        <begin position="459"/>
        <end position="502"/>
    </location>
</feature>
<dbReference type="PROSITE" id="PS51125">
    <property type="entry name" value="NHL"/>
    <property type="match status" value="6"/>
</dbReference>
<dbReference type="GO" id="GO:0035198">
    <property type="term" value="F:miRNA binding"/>
    <property type="evidence" value="ECO:0007669"/>
    <property type="project" value="UniProtKB-ARBA"/>
</dbReference>
<keyword evidence="12" id="KW-0833">Ubl conjugation pathway</keyword>
<keyword evidence="15" id="KW-0175">Coiled coil</keyword>
<dbReference type="Gene3D" id="3.30.160.60">
    <property type="entry name" value="Classic Zinc Finger"/>
    <property type="match status" value="1"/>
</dbReference>
<evidence type="ECO:0000256" key="16">
    <source>
        <dbReference type="ARBA" id="ARBA00023158"/>
    </source>
</evidence>
<keyword evidence="6" id="KW-0217">Developmental protein</keyword>
<keyword evidence="7" id="KW-0963">Cytoplasm</keyword>
<evidence type="ECO:0000256" key="10">
    <source>
        <dbReference type="ARBA" id="ARBA00022737"/>
    </source>
</evidence>
<comment type="subcellular location">
    <subcellularLocation>
        <location evidence="2">Cytoplasm</location>
        <location evidence="2">P-body</location>
    </subcellularLocation>
</comment>
<organism evidence="25 26">
    <name type="scientific">Phyllotreta striolata</name>
    <name type="common">Striped flea beetle</name>
    <name type="synonym">Crioceris striolata</name>
    <dbReference type="NCBI Taxonomy" id="444603"/>
    <lineage>
        <taxon>Eukaryota</taxon>
        <taxon>Metazoa</taxon>
        <taxon>Ecdysozoa</taxon>
        <taxon>Arthropoda</taxon>
        <taxon>Hexapoda</taxon>
        <taxon>Insecta</taxon>
        <taxon>Pterygota</taxon>
        <taxon>Neoptera</taxon>
        <taxon>Endopterygota</taxon>
        <taxon>Coleoptera</taxon>
        <taxon>Polyphaga</taxon>
        <taxon>Cucujiformia</taxon>
        <taxon>Chrysomeloidea</taxon>
        <taxon>Chrysomelidae</taxon>
        <taxon>Galerucinae</taxon>
        <taxon>Alticini</taxon>
        <taxon>Phyllotreta</taxon>
    </lineage>
</organism>
<comment type="catalytic activity">
    <reaction evidence="1">
        <text>S-ubiquitinyl-[E2 ubiquitin-conjugating enzyme]-L-cysteine + [acceptor protein]-L-lysine = [E2 ubiquitin-conjugating enzyme]-L-cysteine + N(6)-ubiquitinyl-[acceptor protein]-L-lysine.</text>
        <dbReference type="EC" id="2.3.2.27"/>
    </reaction>
</comment>
<dbReference type="GO" id="GO:0061630">
    <property type="term" value="F:ubiquitin protein ligase activity"/>
    <property type="evidence" value="ECO:0007669"/>
    <property type="project" value="UniProtKB-EC"/>
</dbReference>
<dbReference type="PANTHER" id="PTHR24104:SF48">
    <property type="entry name" value="PROTEIN WECH"/>
    <property type="match status" value="1"/>
</dbReference>
<dbReference type="GO" id="GO:0031047">
    <property type="term" value="P:regulatory ncRNA-mediated gene silencing"/>
    <property type="evidence" value="ECO:0007669"/>
    <property type="project" value="UniProtKB-KW"/>
</dbReference>
<evidence type="ECO:0000313" key="25">
    <source>
        <dbReference type="EMBL" id="CAH1184660.1"/>
    </source>
</evidence>
<evidence type="ECO:0000256" key="17">
    <source>
        <dbReference type="ARBA" id="ARBA00040205"/>
    </source>
</evidence>
<dbReference type="PANTHER" id="PTHR24104">
    <property type="entry name" value="E3 UBIQUITIN-PROTEIN LIGASE NHLRC1-RELATED"/>
    <property type="match status" value="1"/>
</dbReference>
<feature type="domain" description="B box-type" evidence="24">
    <location>
        <begin position="151"/>
        <end position="191"/>
    </location>
</feature>
<evidence type="ECO:0000256" key="8">
    <source>
        <dbReference type="ARBA" id="ARBA00022679"/>
    </source>
</evidence>
<evidence type="ECO:0000256" key="12">
    <source>
        <dbReference type="ARBA" id="ARBA00022786"/>
    </source>
</evidence>
<evidence type="ECO:0000256" key="18">
    <source>
        <dbReference type="ARBA" id="ARBA00041679"/>
    </source>
</evidence>
<keyword evidence="26" id="KW-1185">Reference proteome</keyword>
<evidence type="ECO:0000313" key="26">
    <source>
        <dbReference type="Proteomes" id="UP001153712"/>
    </source>
</evidence>